<comment type="caution">
    <text evidence="1">The sequence shown here is derived from an EMBL/GenBank/DDBJ whole genome shotgun (WGS) entry which is preliminary data.</text>
</comment>
<protein>
    <submittedName>
        <fullName evidence="1">Uncharacterized protein</fullName>
    </submittedName>
</protein>
<reference evidence="1" key="1">
    <citation type="submission" date="2013-12" db="EMBL/GenBank/DDBJ databases">
        <title>A Varibaculum cambriense genome reconstructed from a premature infant gut community with otherwise low bacterial novelty that shifts toward anaerobic metabolism during the third week of life.</title>
        <authorList>
            <person name="Brown C.T."/>
            <person name="Sharon I."/>
            <person name="Thomas B.C."/>
            <person name="Castelle C.J."/>
            <person name="Morowitz M.J."/>
            <person name="Banfield J.F."/>
        </authorList>
    </citation>
    <scope>NUCLEOTIDE SEQUENCE</scope>
</reference>
<name>W1YGN0_9ZZZZ</name>
<evidence type="ECO:0000313" key="1">
    <source>
        <dbReference type="EMBL" id="ETJ40319.1"/>
    </source>
</evidence>
<dbReference type="AlphaFoldDB" id="W1YGN0"/>
<feature type="non-terminal residue" evidence="1">
    <location>
        <position position="37"/>
    </location>
</feature>
<organism evidence="1">
    <name type="scientific">human gut metagenome</name>
    <dbReference type="NCBI Taxonomy" id="408170"/>
    <lineage>
        <taxon>unclassified sequences</taxon>
        <taxon>metagenomes</taxon>
        <taxon>organismal metagenomes</taxon>
    </lineage>
</organism>
<accession>W1YGN0</accession>
<sequence length="37" mass="4296">MLFENLIKKVPTSTKVDTSNILSKSSFYFILLNYVLK</sequence>
<gene>
    <name evidence="1" type="ORF">Q604_UNBC05780G0001</name>
</gene>
<dbReference type="EMBL" id="AZMM01005780">
    <property type="protein sequence ID" value="ETJ40319.1"/>
    <property type="molecule type" value="Genomic_DNA"/>
</dbReference>
<proteinExistence type="predicted"/>